<organism evidence="9 10">
    <name type="scientific">Parabacteroides chartae</name>
    <dbReference type="NCBI Taxonomy" id="1037355"/>
    <lineage>
        <taxon>Bacteria</taxon>
        <taxon>Pseudomonadati</taxon>
        <taxon>Bacteroidota</taxon>
        <taxon>Bacteroidia</taxon>
        <taxon>Bacteroidales</taxon>
        <taxon>Tannerellaceae</taxon>
        <taxon>Parabacteroides</taxon>
    </lineage>
</organism>
<dbReference type="EC" id="3.4.-.-" evidence="8"/>
<accession>A0A1T5DEI5</accession>
<sequence length="234" mass="27019">MCFYNSMSKKAQQLAARYGRKSDVIEIAKEILEEQYRQSAFTNPDCAVVTTSESLEVRKWGLIPFWCKTQEDADKMRKFTYNARSETVFELPSFRGPILSKRCIVPSTGYFEWRHEADGTKTPYFIFVRDLEIFSFAGVCDTWENKQTGKVLNTFSILTTQANELTGFIHNNPKTGNRMPVILNVEEEEKWLDPSLKRPDIAAMLRTFDAERMDAHTVKSDFLKKNPKDSSILL</sequence>
<dbReference type="GO" id="GO:0016829">
    <property type="term" value="F:lyase activity"/>
    <property type="evidence" value="ECO:0007669"/>
    <property type="project" value="UniProtKB-KW"/>
</dbReference>
<dbReference type="GO" id="GO:0003697">
    <property type="term" value="F:single-stranded DNA binding"/>
    <property type="evidence" value="ECO:0007669"/>
    <property type="project" value="InterPro"/>
</dbReference>
<dbReference type="PANTHER" id="PTHR13604">
    <property type="entry name" value="DC12-RELATED"/>
    <property type="match status" value="1"/>
</dbReference>
<dbReference type="GO" id="GO:0006508">
    <property type="term" value="P:proteolysis"/>
    <property type="evidence" value="ECO:0007669"/>
    <property type="project" value="UniProtKB-KW"/>
</dbReference>
<dbReference type="GO" id="GO:0106300">
    <property type="term" value="P:protein-DNA covalent cross-linking repair"/>
    <property type="evidence" value="ECO:0007669"/>
    <property type="project" value="InterPro"/>
</dbReference>
<evidence type="ECO:0000256" key="7">
    <source>
        <dbReference type="ARBA" id="ARBA00023239"/>
    </source>
</evidence>
<dbReference type="Gene3D" id="3.90.1680.10">
    <property type="entry name" value="SOS response associated peptidase-like"/>
    <property type="match status" value="1"/>
</dbReference>
<evidence type="ECO:0000256" key="5">
    <source>
        <dbReference type="ARBA" id="ARBA00023124"/>
    </source>
</evidence>
<dbReference type="GO" id="GO:0008233">
    <property type="term" value="F:peptidase activity"/>
    <property type="evidence" value="ECO:0007669"/>
    <property type="project" value="UniProtKB-KW"/>
</dbReference>
<name>A0A1T5DEI5_9BACT</name>
<evidence type="ECO:0000313" key="9">
    <source>
        <dbReference type="EMBL" id="SKB70112.1"/>
    </source>
</evidence>
<evidence type="ECO:0000256" key="1">
    <source>
        <dbReference type="ARBA" id="ARBA00008136"/>
    </source>
</evidence>
<evidence type="ECO:0000256" key="4">
    <source>
        <dbReference type="ARBA" id="ARBA00022801"/>
    </source>
</evidence>
<proteinExistence type="inferred from homology"/>
<protein>
    <recommendedName>
        <fullName evidence="8">Abasic site processing protein</fullName>
        <ecNumber evidence="8">3.4.-.-</ecNumber>
    </recommendedName>
</protein>
<keyword evidence="6" id="KW-0238">DNA-binding</keyword>
<keyword evidence="10" id="KW-1185">Reference proteome</keyword>
<evidence type="ECO:0000256" key="6">
    <source>
        <dbReference type="ARBA" id="ARBA00023125"/>
    </source>
</evidence>
<dbReference type="AlphaFoldDB" id="A0A1T5DEI5"/>
<dbReference type="SUPFAM" id="SSF143081">
    <property type="entry name" value="BB1717-like"/>
    <property type="match status" value="1"/>
</dbReference>
<dbReference type="RefSeq" id="WP_079683872.1">
    <property type="nucleotide sequence ID" value="NZ_FUYQ01000018.1"/>
</dbReference>
<reference evidence="10" key="1">
    <citation type="submission" date="2017-02" db="EMBL/GenBank/DDBJ databases">
        <authorList>
            <person name="Varghese N."/>
            <person name="Submissions S."/>
        </authorList>
    </citation>
    <scope>NUCLEOTIDE SEQUENCE [LARGE SCALE GENOMIC DNA]</scope>
    <source>
        <strain evidence="10">DSM 24967</strain>
    </source>
</reference>
<dbReference type="EMBL" id="FUYQ01000018">
    <property type="protein sequence ID" value="SKB70112.1"/>
    <property type="molecule type" value="Genomic_DNA"/>
</dbReference>
<dbReference type="Proteomes" id="UP000190852">
    <property type="component" value="Unassembled WGS sequence"/>
</dbReference>
<keyword evidence="7" id="KW-0456">Lyase</keyword>
<dbReference type="Pfam" id="PF02586">
    <property type="entry name" value="SRAP"/>
    <property type="match status" value="1"/>
</dbReference>
<keyword evidence="5" id="KW-0190">Covalent protein-DNA linkage</keyword>
<gene>
    <name evidence="9" type="ORF">SAMN05660349_02415</name>
</gene>
<evidence type="ECO:0000256" key="2">
    <source>
        <dbReference type="ARBA" id="ARBA00022670"/>
    </source>
</evidence>
<comment type="similarity">
    <text evidence="1 8">Belongs to the SOS response-associated peptidase family.</text>
</comment>
<dbReference type="PANTHER" id="PTHR13604:SF0">
    <property type="entry name" value="ABASIC SITE PROCESSING PROTEIN HMCES"/>
    <property type="match status" value="1"/>
</dbReference>
<dbReference type="InterPro" id="IPR003738">
    <property type="entry name" value="SRAP"/>
</dbReference>
<keyword evidence="4 8" id="KW-0378">Hydrolase</keyword>
<evidence type="ECO:0000256" key="8">
    <source>
        <dbReference type="RuleBase" id="RU364100"/>
    </source>
</evidence>
<keyword evidence="3" id="KW-0227">DNA damage</keyword>
<keyword evidence="2 8" id="KW-0645">Protease</keyword>
<evidence type="ECO:0000256" key="3">
    <source>
        <dbReference type="ARBA" id="ARBA00022763"/>
    </source>
</evidence>
<dbReference type="InterPro" id="IPR036590">
    <property type="entry name" value="SRAP-like"/>
</dbReference>
<evidence type="ECO:0000313" key="10">
    <source>
        <dbReference type="Proteomes" id="UP000190852"/>
    </source>
</evidence>